<evidence type="ECO:0000313" key="8">
    <source>
        <dbReference type="EMBL" id="RMV48137.1"/>
    </source>
</evidence>
<evidence type="ECO:0000313" key="9">
    <source>
        <dbReference type="Proteomes" id="UP000279173"/>
    </source>
</evidence>
<organism evidence="8 9">
    <name type="scientific">Pseudomonas syringae pv. helianthi</name>
    <dbReference type="NCBI Taxonomy" id="251654"/>
    <lineage>
        <taxon>Bacteria</taxon>
        <taxon>Pseudomonadati</taxon>
        <taxon>Pseudomonadota</taxon>
        <taxon>Gammaproteobacteria</taxon>
        <taxon>Pseudomonadales</taxon>
        <taxon>Pseudomonadaceae</taxon>
        <taxon>Pseudomonas</taxon>
    </lineage>
</organism>
<protein>
    <submittedName>
        <fullName evidence="8">Uncharacterized protein</fullName>
    </submittedName>
</protein>
<dbReference type="RefSeq" id="WP_055005200.1">
    <property type="nucleotide sequence ID" value="NZ_CP092918.1"/>
</dbReference>
<keyword evidence="5" id="KW-0274">FAD</keyword>
<dbReference type="InterPro" id="IPR025700">
    <property type="entry name" value="Lys/Orn_oxygenase"/>
</dbReference>
<evidence type="ECO:0000256" key="6">
    <source>
        <dbReference type="ARBA" id="ARBA00022857"/>
    </source>
</evidence>
<dbReference type="EMBL" id="RBUT01000086">
    <property type="protein sequence ID" value="RMV48137.1"/>
    <property type="molecule type" value="Genomic_DNA"/>
</dbReference>
<dbReference type="Gene3D" id="3.50.50.60">
    <property type="entry name" value="FAD/NAD(P)-binding domain"/>
    <property type="match status" value="1"/>
</dbReference>
<reference evidence="8 9" key="1">
    <citation type="submission" date="2018-08" db="EMBL/GenBank/DDBJ databases">
        <title>Recombination of ecologically and evolutionarily significant loci maintains genetic cohesion in the Pseudomonas syringae species complex.</title>
        <authorList>
            <person name="Dillon M."/>
            <person name="Thakur S."/>
            <person name="Almeida R.N.D."/>
            <person name="Weir B.S."/>
            <person name="Guttman D.S."/>
        </authorList>
    </citation>
    <scope>NUCLEOTIDE SEQUENCE [LARGE SCALE GENOMIC DNA]</scope>
    <source>
        <strain evidence="8 9">ICMP 3263</strain>
    </source>
</reference>
<comment type="similarity">
    <text evidence="3">Belongs to the lysine N(6)-hydroxylase/L-ornithine N(5)-oxygenase family.</text>
</comment>
<comment type="cofactor">
    <cofactor evidence="1">
        <name>FAD</name>
        <dbReference type="ChEBI" id="CHEBI:57692"/>
    </cofactor>
</comment>
<sequence length="447" mass="49595">MYCSLNSSDTYDILGIGFGPSNLALAVAMSSADYKGVAGFIEDKASFSWHGDMMLPGAKMQVMFLKDLITQKDPTSPFTFINYLHEQERLNSFINLRALYPSRGDYQAYFAWAADKFTNRVQYACSASMIQPIENSKGNVDCFEVHCSDLNSGERTIKRARNIVMATGGSPVLPCGISMQDMNARLFHSSQYLSRLEILKTIEKNPAFRALIVGGGQSAAEIFQHMLQEFPDARVDLAIRNHSLMPANSSAFSNEVFDPVSVDAFYLSSSTIKERTLRQLRHTNYAAVDEDLIQALYGQLYEEKLAGRSRARTLNYHSLTHVRNDDHAVHVTLRDDLTQATTTDCYDAVILATGYNHQNAHRLLSGVDHLLLRHPDGSLKVARDYAVETLPAVSARLFVQGPTEHSHGLTSSLISILPFRARDILDATSKAPTATRSDETASTMECS</sequence>
<proteinExistence type="inferred from homology"/>
<evidence type="ECO:0000256" key="1">
    <source>
        <dbReference type="ARBA" id="ARBA00001974"/>
    </source>
</evidence>
<comment type="caution">
    <text evidence="8">The sequence shown here is derived from an EMBL/GenBank/DDBJ whole genome shotgun (WGS) entry which is preliminary data.</text>
</comment>
<dbReference type="Pfam" id="PF13434">
    <property type="entry name" value="Lys_Orn_oxgnase"/>
    <property type="match status" value="1"/>
</dbReference>
<dbReference type="Proteomes" id="UP000279173">
    <property type="component" value="Unassembled WGS sequence"/>
</dbReference>
<evidence type="ECO:0000256" key="3">
    <source>
        <dbReference type="ARBA" id="ARBA00007588"/>
    </source>
</evidence>
<comment type="pathway">
    <text evidence="2">Siderophore biosynthesis.</text>
</comment>
<dbReference type="PANTHER" id="PTHR42802:SF1">
    <property type="entry name" value="L-ORNITHINE N(5)-MONOOXYGENASE"/>
    <property type="match status" value="1"/>
</dbReference>
<evidence type="ECO:0000256" key="5">
    <source>
        <dbReference type="ARBA" id="ARBA00022827"/>
    </source>
</evidence>
<accession>A0A3M6CWD3</accession>
<evidence type="ECO:0000256" key="2">
    <source>
        <dbReference type="ARBA" id="ARBA00004924"/>
    </source>
</evidence>
<dbReference type="SUPFAM" id="SSF51905">
    <property type="entry name" value="FAD/NAD(P)-binding domain"/>
    <property type="match status" value="2"/>
</dbReference>
<keyword evidence="4" id="KW-0285">Flavoprotein</keyword>
<dbReference type="PANTHER" id="PTHR42802">
    <property type="entry name" value="MONOOXYGENASE"/>
    <property type="match status" value="1"/>
</dbReference>
<evidence type="ECO:0000256" key="7">
    <source>
        <dbReference type="ARBA" id="ARBA00023002"/>
    </source>
</evidence>
<gene>
    <name evidence="8" type="ORF">ALP10_200252</name>
</gene>
<dbReference type="InterPro" id="IPR036188">
    <property type="entry name" value="FAD/NAD-bd_sf"/>
</dbReference>
<dbReference type="PRINTS" id="PR00368">
    <property type="entry name" value="FADPNR"/>
</dbReference>
<dbReference type="GO" id="GO:0016491">
    <property type="term" value="F:oxidoreductase activity"/>
    <property type="evidence" value="ECO:0007669"/>
    <property type="project" value="UniProtKB-KW"/>
</dbReference>
<keyword evidence="7" id="KW-0560">Oxidoreductase</keyword>
<name>A0A3M6CWD3_9PSED</name>
<evidence type="ECO:0000256" key="4">
    <source>
        <dbReference type="ARBA" id="ARBA00022630"/>
    </source>
</evidence>
<dbReference type="AlphaFoldDB" id="A0A3M6CWD3"/>
<dbReference type="GeneID" id="96216436"/>
<keyword evidence="6" id="KW-0521">NADP</keyword>